<evidence type="ECO:0000313" key="2">
    <source>
        <dbReference type="EMBL" id="ORD98484.1"/>
    </source>
</evidence>
<feature type="transmembrane region" description="Helical" evidence="1">
    <location>
        <begin position="43"/>
        <end position="60"/>
    </location>
</feature>
<proteinExistence type="predicted"/>
<reference evidence="2 3" key="1">
    <citation type="journal article" date="2017" name="Environ. Microbiol.">
        <title>Decay of the glycolytic pathway and adaptation to intranuclear parasitism within Enterocytozoonidae microsporidia.</title>
        <authorList>
            <person name="Wiredu Boakye D."/>
            <person name="Jaroenlak P."/>
            <person name="Prachumwat A."/>
            <person name="Williams T.A."/>
            <person name="Bateman K.S."/>
            <person name="Itsathitphaisarn O."/>
            <person name="Sritunyalucksana K."/>
            <person name="Paszkiewicz K.H."/>
            <person name="Moore K.A."/>
            <person name="Stentiford G.D."/>
            <person name="Williams B.A."/>
        </authorList>
    </citation>
    <scope>NUCLEOTIDE SEQUENCE [LARGE SCALE GENOMIC DNA]</scope>
    <source>
        <strain evidence="3">canceri</strain>
    </source>
</reference>
<comment type="caution">
    <text evidence="2">The sequence shown here is derived from an EMBL/GenBank/DDBJ whole genome shotgun (WGS) entry which is preliminary data.</text>
</comment>
<evidence type="ECO:0000313" key="3">
    <source>
        <dbReference type="Proteomes" id="UP000192501"/>
    </source>
</evidence>
<name>A0A1X0QFQ4_9MICR</name>
<accession>A0A1X0QFQ4</accession>
<organism evidence="2 3">
    <name type="scientific">Hepatospora eriocheir</name>
    <dbReference type="NCBI Taxonomy" id="1081669"/>
    <lineage>
        <taxon>Eukaryota</taxon>
        <taxon>Fungi</taxon>
        <taxon>Fungi incertae sedis</taxon>
        <taxon>Microsporidia</taxon>
        <taxon>Hepatosporidae</taxon>
        <taxon>Hepatospora</taxon>
    </lineage>
</organism>
<sequence>MILSDESKLNIFNNDCEDMFNIYLGRNMKHQIFYQQLNTDKKMLIYDYNLILWFSVLVFIKDKMIEGEYKLI</sequence>
<dbReference type="VEuPathDB" id="MicrosporidiaDB:A0H76_2414"/>
<protein>
    <submittedName>
        <fullName evidence="2">Uncharacterized protein</fullName>
    </submittedName>
</protein>
<keyword evidence="1" id="KW-1133">Transmembrane helix</keyword>
<evidence type="ECO:0000256" key="1">
    <source>
        <dbReference type="SAM" id="Phobius"/>
    </source>
</evidence>
<keyword evidence="1" id="KW-0472">Membrane</keyword>
<keyword evidence="1" id="KW-0812">Transmembrane</keyword>
<dbReference type="Proteomes" id="UP000192501">
    <property type="component" value="Unassembled WGS sequence"/>
</dbReference>
<dbReference type="AlphaFoldDB" id="A0A1X0QFQ4"/>
<dbReference type="EMBL" id="LTAI01000644">
    <property type="protein sequence ID" value="ORD98484.1"/>
    <property type="molecule type" value="Genomic_DNA"/>
</dbReference>
<gene>
    <name evidence="2" type="ORF">A0H76_2414</name>
</gene>